<comment type="caution">
    <text evidence="4">The sequence shown here is derived from an EMBL/GenBank/DDBJ whole genome shotgun (WGS) entry which is preliminary data.</text>
</comment>
<evidence type="ECO:0000256" key="1">
    <source>
        <dbReference type="SAM" id="MobiDB-lite"/>
    </source>
</evidence>
<dbReference type="Pfam" id="PF00565">
    <property type="entry name" value="SNase"/>
    <property type="match status" value="1"/>
</dbReference>
<reference evidence="4" key="1">
    <citation type="submission" date="2022-05" db="EMBL/GenBank/DDBJ databases">
        <title>A multi-omics perspective on studying reproductive biology in Daphnia sinensis.</title>
        <authorList>
            <person name="Jia J."/>
        </authorList>
    </citation>
    <scope>NUCLEOTIDE SEQUENCE</scope>
    <source>
        <strain evidence="4">WSL</strain>
    </source>
</reference>
<keyword evidence="2" id="KW-0812">Transmembrane</keyword>
<name>A0AAD5PLJ6_9CRUS</name>
<keyword evidence="2" id="KW-1133">Transmembrane helix</keyword>
<feature type="compositionally biased region" description="Basic and acidic residues" evidence="1">
    <location>
        <begin position="166"/>
        <end position="181"/>
    </location>
</feature>
<dbReference type="Proteomes" id="UP000820818">
    <property type="component" value="Unassembled WGS sequence"/>
</dbReference>
<evidence type="ECO:0000313" key="5">
    <source>
        <dbReference type="Proteomes" id="UP000820818"/>
    </source>
</evidence>
<proteinExistence type="predicted"/>
<dbReference type="EMBL" id="WJBH02000358">
    <property type="protein sequence ID" value="KAI9549179.1"/>
    <property type="molecule type" value="Genomic_DNA"/>
</dbReference>
<dbReference type="InterPro" id="IPR016071">
    <property type="entry name" value="Staphylococal_nuclease_OB-fold"/>
</dbReference>
<dbReference type="SMART" id="SM00318">
    <property type="entry name" value="SNc"/>
    <property type="match status" value="1"/>
</dbReference>
<sequence>MQINLVGTTLTLLVTLAALVLAGYFALQRRVFLAVVSIGCFLVLFNPTAAMSAELCKPIKYADGDTFNFKRGSELVRVRLAGFDAPEVGQPFSRRATDHLRMLTLGGARCDCYKADRYGRSVCTVRTLQGANVAPLMLAAGYGCIDPRFENEADPVDRAQARAALEDAQRAGHQPLAEKRAHVGARSRSGGRLQRRGTAGHGARAPSRPNHGHGAGGARCPGRDQAGAKQRRMINQ</sequence>
<dbReference type="SUPFAM" id="SSF50199">
    <property type="entry name" value="Staphylococcal nuclease"/>
    <property type="match status" value="1"/>
</dbReference>
<protein>
    <submittedName>
        <fullName evidence="4">Sse domain containing protein</fullName>
    </submittedName>
</protein>
<gene>
    <name evidence="4" type="ORF">GHT06_006810</name>
</gene>
<dbReference type="AlphaFoldDB" id="A0AAD5PLJ6"/>
<evidence type="ECO:0000256" key="2">
    <source>
        <dbReference type="SAM" id="Phobius"/>
    </source>
</evidence>
<feature type="domain" description="TNase-like" evidence="3">
    <location>
        <begin position="57"/>
        <end position="174"/>
    </location>
</feature>
<dbReference type="Gene3D" id="2.40.50.90">
    <property type="match status" value="1"/>
</dbReference>
<keyword evidence="2" id="KW-0472">Membrane</keyword>
<evidence type="ECO:0000259" key="3">
    <source>
        <dbReference type="SMART" id="SM00318"/>
    </source>
</evidence>
<evidence type="ECO:0000313" key="4">
    <source>
        <dbReference type="EMBL" id="KAI9549179.1"/>
    </source>
</evidence>
<keyword evidence="5" id="KW-1185">Reference proteome</keyword>
<dbReference type="InterPro" id="IPR035437">
    <property type="entry name" value="SNase_OB-fold_sf"/>
</dbReference>
<feature type="region of interest" description="Disordered" evidence="1">
    <location>
        <begin position="166"/>
        <end position="236"/>
    </location>
</feature>
<accession>A0AAD5PLJ6</accession>
<feature type="transmembrane region" description="Helical" evidence="2">
    <location>
        <begin position="32"/>
        <end position="51"/>
    </location>
</feature>
<organism evidence="4 5">
    <name type="scientific">Daphnia sinensis</name>
    <dbReference type="NCBI Taxonomy" id="1820382"/>
    <lineage>
        <taxon>Eukaryota</taxon>
        <taxon>Metazoa</taxon>
        <taxon>Ecdysozoa</taxon>
        <taxon>Arthropoda</taxon>
        <taxon>Crustacea</taxon>
        <taxon>Branchiopoda</taxon>
        <taxon>Diplostraca</taxon>
        <taxon>Cladocera</taxon>
        <taxon>Anomopoda</taxon>
        <taxon>Daphniidae</taxon>
        <taxon>Daphnia</taxon>
        <taxon>Daphnia similis group</taxon>
    </lineage>
</organism>